<gene>
    <name evidence="2" type="ORF">H5P30_07455</name>
</gene>
<dbReference type="RefSeq" id="WP_185692344.1">
    <property type="nucleotide sequence ID" value="NZ_JACHVA010000055.1"/>
</dbReference>
<comment type="caution">
    <text evidence="2">The sequence shown here is derived from an EMBL/GenBank/DDBJ whole genome shotgun (WGS) entry which is preliminary data.</text>
</comment>
<protein>
    <recommendedName>
        <fullName evidence="4">PEP-CTERM sorting domain-containing protein</fullName>
    </recommendedName>
</protein>
<reference evidence="2 3" key="1">
    <citation type="submission" date="2020-07" db="EMBL/GenBank/DDBJ databases">
        <authorList>
            <person name="Feng X."/>
        </authorList>
    </citation>
    <scope>NUCLEOTIDE SEQUENCE [LARGE SCALE GENOMIC DNA]</scope>
    <source>
        <strain evidence="2 3">JCM14086</strain>
    </source>
</reference>
<accession>A0A7X1E403</accession>
<evidence type="ECO:0000313" key="2">
    <source>
        <dbReference type="EMBL" id="MBC2601611.1"/>
    </source>
</evidence>
<name>A0A7X1E403_9BACT</name>
<keyword evidence="1" id="KW-1133">Transmembrane helix</keyword>
<keyword evidence="3" id="KW-1185">Reference proteome</keyword>
<evidence type="ECO:0008006" key="4">
    <source>
        <dbReference type="Google" id="ProtNLM"/>
    </source>
</evidence>
<keyword evidence="1" id="KW-0812">Transmembrane</keyword>
<proteinExistence type="predicted"/>
<keyword evidence="1" id="KW-0472">Membrane</keyword>
<dbReference type="AlphaFoldDB" id="A0A7X1E403"/>
<organism evidence="2 3">
    <name type="scientific">Puniceicoccus vermicola</name>
    <dbReference type="NCBI Taxonomy" id="388746"/>
    <lineage>
        <taxon>Bacteria</taxon>
        <taxon>Pseudomonadati</taxon>
        <taxon>Verrucomicrobiota</taxon>
        <taxon>Opitutia</taxon>
        <taxon>Puniceicoccales</taxon>
        <taxon>Puniceicoccaceae</taxon>
        <taxon>Puniceicoccus</taxon>
    </lineage>
</organism>
<dbReference type="Proteomes" id="UP000525652">
    <property type="component" value="Unassembled WGS sequence"/>
</dbReference>
<evidence type="ECO:0000256" key="1">
    <source>
        <dbReference type="SAM" id="Phobius"/>
    </source>
</evidence>
<feature type="transmembrane region" description="Helical" evidence="1">
    <location>
        <begin position="71"/>
        <end position="88"/>
    </location>
</feature>
<sequence length="94" mass="9601">MSPGSDSFGFDQNYVYGPNDFTNSTMITGSISRTGSLTDLGFANNSGGLSGTLSGGGGTVNWSTSAVIPEPSAYAALAGFLALGIAACRRRVRR</sequence>
<evidence type="ECO:0000313" key="3">
    <source>
        <dbReference type="Proteomes" id="UP000525652"/>
    </source>
</evidence>
<dbReference type="EMBL" id="JACHVA010000055">
    <property type="protein sequence ID" value="MBC2601611.1"/>
    <property type="molecule type" value="Genomic_DNA"/>
</dbReference>